<dbReference type="InterPro" id="IPR050266">
    <property type="entry name" value="AB_hydrolase_sf"/>
</dbReference>
<sequence>MIFILLALLSFIAYMLRKCIQLVREVKASRRTEPYDTPVETEFVEALGFRVRITDSKSALYTPAPAPSVEASNSIVFIHGLFGCLETWIPVQQELSQQHILRIVTINLGEDSSLQPLNWTAQASVVAKILDVLDVSNTFIVGHGSGAMVAARAAIFSERVRGVVFLAPIIHRYWTLALLPWLVSSKMRFTHASISDRMRKHHKNPGTLAPEVAAAHNAAACSIPFLAAILSTVAKKDSPFIQVLSNIKVPMHIVWADRDTFQHSCEKELDGIVSSSETIADSDHWIQHEQPKVLTGILLKFIGSVMHT</sequence>
<dbReference type="GO" id="GO:0016020">
    <property type="term" value="C:membrane"/>
    <property type="evidence" value="ECO:0007669"/>
    <property type="project" value="TreeGrafter"/>
</dbReference>
<dbReference type="InterPro" id="IPR029058">
    <property type="entry name" value="AB_hydrolase_fold"/>
</dbReference>
<gene>
    <name evidence="3" type="ORF">OAUR00152_LOCUS38848</name>
</gene>
<reference evidence="3" key="1">
    <citation type="submission" date="2021-01" db="EMBL/GenBank/DDBJ databases">
        <authorList>
            <person name="Corre E."/>
            <person name="Pelletier E."/>
            <person name="Niang G."/>
            <person name="Scheremetjew M."/>
            <person name="Finn R."/>
            <person name="Kale V."/>
            <person name="Holt S."/>
            <person name="Cochrane G."/>
            <person name="Meng A."/>
            <person name="Brown T."/>
            <person name="Cohen L."/>
        </authorList>
    </citation>
    <scope>NUCLEOTIDE SEQUENCE</scope>
    <source>
        <strain evidence="3">Isolate 1302-5</strain>
    </source>
</reference>
<accession>A0A7S4K472</accession>
<protein>
    <recommendedName>
        <fullName evidence="2">AB hydrolase-1 domain-containing protein</fullName>
    </recommendedName>
</protein>
<keyword evidence="1" id="KW-0732">Signal</keyword>
<dbReference type="AlphaFoldDB" id="A0A7S4K472"/>
<name>A0A7S4K472_9STRA</name>
<dbReference type="Pfam" id="PF12697">
    <property type="entry name" value="Abhydrolase_6"/>
    <property type="match status" value="1"/>
</dbReference>
<evidence type="ECO:0000313" key="3">
    <source>
        <dbReference type="EMBL" id="CAE2283236.1"/>
    </source>
</evidence>
<dbReference type="InterPro" id="IPR000073">
    <property type="entry name" value="AB_hydrolase_1"/>
</dbReference>
<feature type="domain" description="AB hydrolase-1" evidence="2">
    <location>
        <begin position="75"/>
        <end position="293"/>
    </location>
</feature>
<feature type="signal peptide" evidence="1">
    <location>
        <begin position="1"/>
        <end position="17"/>
    </location>
</feature>
<dbReference type="EMBL" id="HBKQ01056824">
    <property type="protein sequence ID" value="CAE2283236.1"/>
    <property type="molecule type" value="Transcribed_RNA"/>
</dbReference>
<organism evidence="3">
    <name type="scientific">Odontella aurita</name>
    <dbReference type="NCBI Taxonomy" id="265563"/>
    <lineage>
        <taxon>Eukaryota</taxon>
        <taxon>Sar</taxon>
        <taxon>Stramenopiles</taxon>
        <taxon>Ochrophyta</taxon>
        <taxon>Bacillariophyta</taxon>
        <taxon>Mediophyceae</taxon>
        <taxon>Biddulphiophycidae</taxon>
        <taxon>Eupodiscales</taxon>
        <taxon>Odontellaceae</taxon>
        <taxon>Odontella</taxon>
    </lineage>
</organism>
<dbReference type="PANTHER" id="PTHR43798">
    <property type="entry name" value="MONOACYLGLYCEROL LIPASE"/>
    <property type="match status" value="1"/>
</dbReference>
<proteinExistence type="predicted"/>
<feature type="chain" id="PRO_5031292506" description="AB hydrolase-1 domain-containing protein" evidence="1">
    <location>
        <begin position="18"/>
        <end position="308"/>
    </location>
</feature>
<evidence type="ECO:0000259" key="2">
    <source>
        <dbReference type="Pfam" id="PF12697"/>
    </source>
</evidence>
<dbReference type="PANTHER" id="PTHR43798:SF33">
    <property type="entry name" value="HYDROLASE, PUTATIVE (AFU_ORTHOLOGUE AFUA_2G14860)-RELATED"/>
    <property type="match status" value="1"/>
</dbReference>
<evidence type="ECO:0000256" key="1">
    <source>
        <dbReference type="SAM" id="SignalP"/>
    </source>
</evidence>
<dbReference type="SUPFAM" id="SSF53474">
    <property type="entry name" value="alpha/beta-Hydrolases"/>
    <property type="match status" value="1"/>
</dbReference>
<dbReference type="Gene3D" id="3.40.50.1820">
    <property type="entry name" value="alpha/beta hydrolase"/>
    <property type="match status" value="1"/>
</dbReference>